<evidence type="ECO:0000256" key="2">
    <source>
        <dbReference type="ARBA" id="ARBA00022475"/>
    </source>
</evidence>
<dbReference type="AlphaFoldDB" id="A0A518B9G8"/>
<evidence type="ECO:0000256" key="4">
    <source>
        <dbReference type="ARBA" id="ARBA00022989"/>
    </source>
</evidence>
<keyword evidence="3 7" id="KW-0812">Transmembrane</keyword>
<evidence type="ECO:0000259" key="8">
    <source>
        <dbReference type="Pfam" id="PF01618"/>
    </source>
</evidence>
<keyword evidence="6" id="KW-0813">Transport</keyword>
<dbReference type="RefSeq" id="WP_145261224.1">
    <property type="nucleotide sequence ID" value="NZ_CP036279.1"/>
</dbReference>
<feature type="transmembrane region" description="Helical" evidence="7">
    <location>
        <begin position="50"/>
        <end position="68"/>
    </location>
</feature>
<dbReference type="GO" id="GO:0017038">
    <property type="term" value="P:protein import"/>
    <property type="evidence" value="ECO:0007669"/>
    <property type="project" value="TreeGrafter"/>
</dbReference>
<protein>
    <submittedName>
        <fullName evidence="9">MotA/TolQ/ExbB proton channel family protein</fullName>
    </submittedName>
</protein>
<feature type="transmembrane region" description="Helical" evidence="7">
    <location>
        <begin position="12"/>
        <end position="30"/>
    </location>
</feature>
<keyword evidence="2" id="KW-1003">Cell membrane</keyword>
<evidence type="ECO:0000256" key="1">
    <source>
        <dbReference type="ARBA" id="ARBA00004651"/>
    </source>
</evidence>
<dbReference type="Pfam" id="PF01618">
    <property type="entry name" value="MotA_ExbB"/>
    <property type="match status" value="1"/>
</dbReference>
<feature type="domain" description="MotA/TolQ/ExbB proton channel" evidence="8">
    <location>
        <begin position="117"/>
        <end position="233"/>
    </location>
</feature>
<name>A0A518B9G8_9BACT</name>
<feature type="transmembrane region" description="Helical" evidence="7">
    <location>
        <begin position="199"/>
        <end position="221"/>
    </location>
</feature>
<dbReference type="InterPro" id="IPR050790">
    <property type="entry name" value="ExbB/TolQ_transport"/>
</dbReference>
<feature type="transmembrane region" description="Helical" evidence="7">
    <location>
        <begin position="157"/>
        <end position="179"/>
    </location>
</feature>
<sequence>MRMVLSSLKLSGASLAIGMIATGLFYSMVLFGPLHGTIADRYSTGHPVEYVTVAMFFWALADLLIKFVDLSGERRALGYDWLPPRVGPQPVNVATGLLERIKAAPAKLRSTYLGQRLDKALEYVCEKRSADRIEEHLTYLADVESERAHGNFAFVRLVAWMVPILGFLGTVIGITLAIANISPEQIETSLSEVTSGLAVAFDTTALALTLSIGIMFATFLVERQQQKVLDRVESFAISELPHRFLAGGPEMEPYLRVLEESSTSVIAHTEALVKSQADLWSEAFAKARTQDEAAVGRIAEQFAFLLENVRLERQKQVEALGKTTDRLASLEHDLNKLTDRLSDVIKGESQLSLVQQRLNDNLDAIRQTHDFEQILHSLTAAIHLMTARGGTKLEKPAA</sequence>
<proteinExistence type="inferred from homology"/>
<dbReference type="PANTHER" id="PTHR30625:SF11">
    <property type="entry name" value="MOTA_TOLQ_EXBB PROTON CHANNEL DOMAIN-CONTAINING PROTEIN"/>
    <property type="match status" value="1"/>
</dbReference>
<dbReference type="Proteomes" id="UP000317093">
    <property type="component" value="Chromosome"/>
</dbReference>
<dbReference type="KEGG" id="knv:Pan216_45030"/>
<dbReference type="InterPro" id="IPR002898">
    <property type="entry name" value="MotA_ExbB_proton_chnl"/>
</dbReference>
<gene>
    <name evidence="9" type="ORF">Pan216_45030</name>
</gene>
<evidence type="ECO:0000313" key="10">
    <source>
        <dbReference type="Proteomes" id="UP000317093"/>
    </source>
</evidence>
<evidence type="ECO:0000313" key="9">
    <source>
        <dbReference type="EMBL" id="QDU63622.1"/>
    </source>
</evidence>
<dbReference type="PANTHER" id="PTHR30625">
    <property type="entry name" value="PROTEIN TOLQ"/>
    <property type="match status" value="1"/>
</dbReference>
<keyword evidence="6" id="KW-0653">Protein transport</keyword>
<comment type="subcellular location">
    <subcellularLocation>
        <location evidence="1">Cell membrane</location>
        <topology evidence="1">Multi-pass membrane protein</topology>
    </subcellularLocation>
    <subcellularLocation>
        <location evidence="6">Membrane</location>
        <topology evidence="6">Multi-pass membrane protein</topology>
    </subcellularLocation>
</comment>
<comment type="similarity">
    <text evidence="6">Belongs to the exbB/tolQ family.</text>
</comment>
<evidence type="ECO:0000256" key="7">
    <source>
        <dbReference type="SAM" id="Phobius"/>
    </source>
</evidence>
<reference evidence="9 10" key="1">
    <citation type="submission" date="2019-02" db="EMBL/GenBank/DDBJ databases">
        <title>Deep-cultivation of Planctomycetes and their phenomic and genomic characterization uncovers novel biology.</title>
        <authorList>
            <person name="Wiegand S."/>
            <person name="Jogler M."/>
            <person name="Boedeker C."/>
            <person name="Pinto D."/>
            <person name="Vollmers J."/>
            <person name="Rivas-Marin E."/>
            <person name="Kohn T."/>
            <person name="Peeters S.H."/>
            <person name="Heuer A."/>
            <person name="Rast P."/>
            <person name="Oberbeckmann S."/>
            <person name="Bunk B."/>
            <person name="Jeske O."/>
            <person name="Meyerdierks A."/>
            <person name="Storesund J.E."/>
            <person name="Kallscheuer N."/>
            <person name="Luecker S."/>
            <person name="Lage O.M."/>
            <person name="Pohl T."/>
            <person name="Merkel B.J."/>
            <person name="Hornburger P."/>
            <person name="Mueller R.-W."/>
            <person name="Bruemmer F."/>
            <person name="Labrenz M."/>
            <person name="Spormann A.M."/>
            <person name="Op den Camp H."/>
            <person name="Overmann J."/>
            <person name="Amann R."/>
            <person name="Jetten M.S.M."/>
            <person name="Mascher T."/>
            <person name="Medema M.H."/>
            <person name="Devos D.P."/>
            <person name="Kaster A.-K."/>
            <person name="Ovreas L."/>
            <person name="Rohde M."/>
            <person name="Galperin M.Y."/>
            <person name="Jogler C."/>
        </authorList>
    </citation>
    <scope>NUCLEOTIDE SEQUENCE [LARGE SCALE GENOMIC DNA]</scope>
    <source>
        <strain evidence="9 10">Pan216</strain>
    </source>
</reference>
<dbReference type="GO" id="GO:0005886">
    <property type="term" value="C:plasma membrane"/>
    <property type="evidence" value="ECO:0007669"/>
    <property type="project" value="UniProtKB-SubCell"/>
</dbReference>
<dbReference type="OrthoDB" id="230181at2"/>
<keyword evidence="10" id="KW-1185">Reference proteome</keyword>
<evidence type="ECO:0000256" key="5">
    <source>
        <dbReference type="ARBA" id="ARBA00023136"/>
    </source>
</evidence>
<keyword evidence="4 7" id="KW-1133">Transmembrane helix</keyword>
<evidence type="ECO:0000256" key="6">
    <source>
        <dbReference type="RuleBase" id="RU004057"/>
    </source>
</evidence>
<organism evidence="9 10">
    <name type="scientific">Kolteria novifilia</name>
    <dbReference type="NCBI Taxonomy" id="2527975"/>
    <lineage>
        <taxon>Bacteria</taxon>
        <taxon>Pseudomonadati</taxon>
        <taxon>Planctomycetota</taxon>
        <taxon>Planctomycetia</taxon>
        <taxon>Kolteriales</taxon>
        <taxon>Kolteriaceae</taxon>
        <taxon>Kolteria</taxon>
    </lineage>
</organism>
<evidence type="ECO:0000256" key="3">
    <source>
        <dbReference type="ARBA" id="ARBA00022692"/>
    </source>
</evidence>
<dbReference type="EMBL" id="CP036279">
    <property type="protein sequence ID" value="QDU63622.1"/>
    <property type="molecule type" value="Genomic_DNA"/>
</dbReference>
<accession>A0A518B9G8</accession>
<keyword evidence="5 7" id="KW-0472">Membrane</keyword>